<proteinExistence type="predicted"/>
<evidence type="ECO:0008006" key="4">
    <source>
        <dbReference type="Google" id="ProtNLM"/>
    </source>
</evidence>
<accession>A0A9D0YQW0</accession>
<feature type="transmembrane region" description="Helical" evidence="1">
    <location>
        <begin position="102"/>
        <end position="123"/>
    </location>
</feature>
<feature type="transmembrane region" description="Helical" evidence="1">
    <location>
        <begin position="74"/>
        <end position="95"/>
    </location>
</feature>
<evidence type="ECO:0000313" key="2">
    <source>
        <dbReference type="EMBL" id="HIQ60308.1"/>
    </source>
</evidence>
<organism evidence="2 3">
    <name type="scientific">Candidatus Enterenecus faecium</name>
    <dbReference type="NCBI Taxonomy" id="2840780"/>
    <lineage>
        <taxon>Bacteria</taxon>
        <taxon>Bacillati</taxon>
        <taxon>Bacillota</taxon>
        <taxon>Clostridia</taxon>
        <taxon>Eubacteriales</taxon>
        <taxon>Candidatus Enterenecus</taxon>
    </lineage>
</organism>
<feature type="transmembrane region" description="Helical" evidence="1">
    <location>
        <begin position="7"/>
        <end position="28"/>
    </location>
</feature>
<reference evidence="2" key="2">
    <citation type="journal article" date="2021" name="PeerJ">
        <title>Extensive microbial diversity within the chicken gut microbiome revealed by metagenomics and culture.</title>
        <authorList>
            <person name="Gilroy R."/>
            <person name="Ravi A."/>
            <person name="Getino M."/>
            <person name="Pursley I."/>
            <person name="Horton D.L."/>
            <person name="Alikhan N.F."/>
            <person name="Baker D."/>
            <person name="Gharbi K."/>
            <person name="Hall N."/>
            <person name="Watson M."/>
            <person name="Adriaenssens E.M."/>
            <person name="Foster-Nyarko E."/>
            <person name="Jarju S."/>
            <person name="Secka A."/>
            <person name="Antonio M."/>
            <person name="Oren A."/>
            <person name="Chaudhuri R.R."/>
            <person name="La Ragione R."/>
            <person name="Hildebrand F."/>
            <person name="Pallen M.J."/>
        </authorList>
    </citation>
    <scope>NUCLEOTIDE SEQUENCE</scope>
    <source>
        <strain evidence="2">ChiGjej2B2-12916</strain>
    </source>
</reference>
<gene>
    <name evidence="2" type="ORF">IAD31_01715</name>
</gene>
<feature type="transmembrane region" description="Helical" evidence="1">
    <location>
        <begin position="129"/>
        <end position="151"/>
    </location>
</feature>
<dbReference type="EMBL" id="DVFO01000014">
    <property type="protein sequence ID" value="HIQ60308.1"/>
    <property type="molecule type" value="Genomic_DNA"/>
</dbReference>
<dbReference type="Proteomes" id="UP000886879">
    <property type="component" value="Unassembled WGS sequence"/>
</dbReference>
<keyword evidence="1" id="KW-1133">Transmembrane helix</keyword>
<sequence>MTRRDFILKLLAYGITLVLCAIFNYFVFPLTPLPVPLLLPVCTVAAGCLEGGQFGAGFGVASGLLLATLGHGGWGYVALLAFVGWVSGLLGQYVLRQDLWGHVICCVVLLVVWEAVQLLGVATSTSAPLGVLLSLAAGEGLCSLVCAFPIYGMNRFCCVHYGRIYHE</sequence>
<name>A0A9D0YQW0_9FIRM</name>
<evidence type="ECO:0000256" key="1">
    <source>
        <dbReference type="SAM" id="Phobius"/>
    </source>
</evidence>
<keyword evidence="1" id="KW-0812">Transmembrane</keyword>
<dbReference type="AlphaFoldDB" id="A0A9D0YQW0"/>
<protein>
    <recommendedName>
        <fullName evidence="4">Rod shape-determining protein MreD</fullName>
    </recommendedName>
</protein>
<keyword evidence="1" id="KW-0472">Membrane</keyword>
<evidence type="ECO:0000313" key="3">
    <source>
        <dbReference type="Proteomes" id="UP000886879"/>
    </source>
</evidence>
<comment type="caution">
    <text evidence="2">The sequence shown here is derived from an EMBL/GenBank/DDBJ whole genome shotgun (WGS) entry which is preliminary data.</text>
</comment>
<reference evidence="2" key="1">
    <citation type="submission" date="2020-10" db="EMBL/GenBank/DDBJ databases">
        <authorList>
            <person name="Gilroy R."/>
        </authorList>
    </citation>
    <scope>NUCLEOTIDE SEQUENCE</scope>
    <source>
        <strain evidence="2">ChiGjej2B2-12916</strain>
    </source>
</reference>